<organism evidence="2">
    <name type="scientific">Arundo donax</name>
    <name type="common">Giant reed</name>
    <name type="synonym">Donax arundinaceus</name>
    <dbReference type="NCBI Taxonomy" id="35708"/>
    <lineage>
        <taxon>Eukaryota</taxon>
        <taxon>Viridiplantae</taxon>
        <taxon>Streptophyta</taxon>
        <taxon>Embryophyta</taxon>
        <taxon>Tracheophyta</taxon>
        <taxon>Spermatophyta</taxon>
        <taxon>Magnoliopsida</taxon>
        <taxon>Liliopsida</taxon>
        <taxon>Poales</taxon>
        <taxon>Poaceae</taxon>
        <taxon>PACMAD clade</taxon>
        <taxon>Arundinoideae</taxon>
        <taxon>Arundineae</taxon>
        <taxon>Arundo</taxon>
    </lineage>
</organism>
<dbReference type="InterPro" id="IPR011676">
    <property type="entry name" value="DUF1618"/>
</dbReference>
<name>A0A0A9DK88_ARUDO</name>
<sequence>MPTGYGCGDRGQEVVDGLTLFLRLGDDPVLTSSLAIRMSEQGLRSIELELGAPRNDTWPRRDLSAAGVVQIADQQLIVIVVAFQRLRHGGDLVYYLIYDDTDASLSMIKLLPDHHEIACTPAPLPRRNAAGGGYELVVMARNLRATVDRRDVLCVCAPETRASPAASDGGVGPWQIHGRRFPENLPPFSADVVFSFEGKAFWVDLSQGLVCCDLHNTRGSAVDFRFIRLPAEEPQLDDSEETPNDEPKKIRTVGCVGDSIRFVRVDRSRDCADDLETVWTLDLAEEKWTKEEELAAKVLWGLDGFKEAGLPEAPLEYPILTADGALCFVLPDQREFVEDGPVDDCICSFDVRRKRLLWHGRVHDYQTTEPVILLSDIFRKQHFPRKRKLAEDLPAAGLTMAGS</sequence>
<dbReference type="PANTHER" id="PTHR33086:SF54">
    <property type="entry name" value="DUF1618 DOMAIN-CONTAINING PROTEIN"/>
    <property type="match status" value="1"/>
</dbReference>
<accession>A0A0A9DK88</accession>
<dbReference type="AlphaFoldDB" id="A0A0A9DK88"/>
<dbReference type="Pfam" id="PF07762">
    <property type="entry name" value="DUF1618"/>
    <property type="match status" value="1"/>
</dbReference>
<reference evidence="2" key="2">
    <citation type="journal article" date="2015" name="Data Brief">
        <title>Shoot transcriptome of the giant reed, Arundo donax.</title>
        <authorList>
            <person name="Barrero R.A."/>
            <person name="Guerrero F.D."/>
            <person name="Moolhuijzen P."/>
            <person name="Goolsby J.A."/>
            <person name="Tidwell J."/>
            <person name="Bellgard S.E."/>
            <person name="Bellgard M.I."/>
        </authorList>
    </citation>
    <scope>NUCLEOTIDE SEQUENCE</scope>
    <source>
        <tissue evidence="2">Shoot tissue taken approximately 20 cm above the soil surface</tissue>
    </source>
</reference>
<evidence type="ECO:0000313" key="2">
    <source>
        <dbReference type="EMBL" id="JAD86065.1"/>
    </source>
</evidence>
<proteinExistence type="predicted"/>
<dbReference type="EMBL" id="GBRH01211830">
    <property type="protein sequence ID" value="JAD86065.1"/>
    <property type="molecule type" value="Transcribed_RNA"/>
</dbReference>
<dbReference type="PANTHER" id="PTHR33086">
    <property type="entry name" value="OS05G0468200 PROTEIN-RELATED"/>
    <property type="match status" value="1"/>
</dbReference>
<feature type="domain" description="DUF1618" evidence="1">
    <location>
        <begin position="202"/>
        <end position="322"/>
    </location>
</feature>
<protein>
    <recommendedName>
        <fullName evidence="1">DUF1618 domain-containing protein</fullName>
    </recommendedName>
</protein>
<reference evidence="2" key="1">
    <citation type="submission" date="2014-09" db="EMBL/GenBank/DDBJ databases">
        <authorList>
            <person name="Magalhaes I.L.F."/>
            <person name="Oliveira U."/>
            <person name="Santos F.R."/>
            <person name="Vidigal T.H.D.A."/>
            <person name="Brescovit A.D."/>
            <person name="Santos A.J."/>
        </authorList>
    </citation>
    <scope>NUCLEOTIDE SEQUENCE</scope>
    <source>
        <tissue evidence="2">Shoot tissue taken approximately 20 cm above the soil surface</tissue>
    </source>
</reference>
<evidence type="ECO:0000259" key="1">
    <source>
        <dbReference type="Pfam" id="PF07762"/>
    </source>
</evidence>